<dbReference type="Pfam" id="PF00440">
    <property type="entry name" value="TetR_N"/>
    <property type="match status" value="1"/>
</dbReference>
<dbReference type="Pfam" id="PF17928">
    <property type="entry name" value="TetR_C_22"/>
    <property type="match status" value="1"/>
</dbReference>
<dbReference type="PANTHER" id="PTHR30055">
    <property type="entry name" value="HTH-TYPE TRANSCRIPTIONAL REGULATOR RUTR"/>
    <property type="match status" value="1"/>
</dbReference>
<dbReference type="GO" id="GO:0000976">
    <property type="term" value="F:transcription cis-regulatory region binding"/>
    <property type="evidence" value="ECO:0007669"/>
    <property type="project" value="TreeGrafter"/>
</dbReference>
<reference evidence="6 7" key="1">
    <citation type="submission" date="2019-08" db="EMBL/GenBank/DDBJ databases">
        <title>Bacterial whole genome sequence for Glaciihabitans sp. CHu50b-6-2.</title>
        <authorList>
            <person name="Jin L."/>
        </authorList>
    </citation>
    <scope>NUCLEOTIDE SEQUENCE [LARGE SCALE GENOMIC DNA]</scope>
    <source>
        <strain evidence="6 7">CHu50b-6-2</strain>
    </source>
</reference>
<dbReference type="Proteomes" id="UP000321379">
    <property type="component" value="Unassembled WGS sequence"/>
</dbReference>
<keyword evidence="2 4" id="KW-0238">DNA-binding</keyword>
<keyword evidence="1" id="KW-0805">Transcription regulation</keyword>
<dbReference type="SUPFAM" id="SSF46689">
    <property type="entry name" value="Homeodomain-like"/>
    <property type="match status" value="1"/>
</dbReference>
<dbReference type="PANTHER" id="PTHR30055:SF151">
    <property type="entry name" value="TRANSCRIPTIONAL REGULATORY PROTEIN"/>
    <property type="match status" value="1"/>
</dbReference>
<organism evidence="6 7">
    <name type="scientific">Lacisediminihabitans profunda</name>
    <dbReference type="NCBI Taxonomy" id="2594790"/>
    <lineage>
        <taxon>Bacteria</taxon>
        <taxon>Bacillati</taxon>
        <taxon>Actinomycetota</taxon>
        <taxon>Actinomycetes</taxon>
        <taxon>Micrococcales</taxon>
        <taxon>Microbacteriaceae</taxon>
        <taxon>Lacisediminihabitans</taxon>
    </lineage>
</organism>
<dbReference type="InterPro" id="IPR009057">
    <property type="entry name" value="Homeodomain-like_sf"/>
</dbReference>
<dbReference type="GO" id="GO:0003700">
    <property type="term" value="F:DNA-binding transcription factor activity"/>
    <property type="evidence" value="ECO:0007669"/>
    <property type="project" value="TreeGrafter"/>
</dbReference>
<dbReference type="PRINTS" id="PR00455">
    <property type="entry name" value="HTHTETR"/>
</dbReference>
<proteinExistence type="predicted"/>
<name>A0A5C8UW43_9MICO</name>
<sequence>MDAVDPTHPVPEGATLLRNEPVQARSTARLASLLDAAAAVVDEIGYERLTTALVAERAGASIGTVYRYFPDRIVVLQGLSARFLRDRIERTQQTLVDPARLTWQDAIDGVFDDLIDAFRTIPGFRSLRFGDVLDLKPDPAGRSGSAMYAGVVAAALSGRFGLTDDHDLAVRTTVVIDIIDALFSRAFSVNATEDDRYVDEARAICHSYLAGFYGEAANS</sequence>
<dbReference type="InterPro" id="IPR050109">
    <property type="entry name" value="HTH-type_TetR-like_transc_reg"/>
</dbReference>
<keyword evidence="3" id="KW-0804">Transcription</keyword>
<feature type="DNA-binding region" description="H-T-H motif" evidence="4">
    <location>
        <begin position="50"/>
        <end position="69"/>
    </location>
</feature>
<evidence type="ECO:0000256" key="4">
    <source>
        <dbReference type="PROSITE-ProRule" id="PRU00335"/>
    </source>
</evidence>
<evidence type="ECO:0000259" key="5">
    <source>
        <dbReference type="PROSITE" id="PS50977"/>
    </source>
</evidence>
<dbReference type="InterPro" id="IPR001647">
    <property type="entry name" value="HTH_TetR"/>
</dbReference>
<protein>
    <submittedName>
        <fullName evidence="6">TetR/AcrR family transcriptional regulator</fullName>
    </submittedName>
</protein>
<evidence type="ECO:0000256" key="2">
    <source>
        <dbReference type="ARBA" id="ARBA00023125"/>
    </source>
</evidence>
<evidence type="ECO:0000313" key="6">
    <source>
        <dbReference type="EMBL" id="TXN32831.1"/>
    </source>
</evidence>
<dbReference type="EMBL" id="VRMG01000001">
    <property type="protein sequence ID" value="TXN32831.1"/>
    <property type="molecule type" value="Genomic_DNA"/>
</dbReference>
<dbReference type="Gene3D" id="1.10.357.10">
    <property type="entry name" value="Tetracycline Repressor, domain 2"/>
    <property type="match status" value="1"/>
</dbReference>
<dbReference type="PROSITE" id="PS50977">
    <property type="entry name" value="HTH_TETR_2"/>
    <property type="match status" value="1"/>
</dbReference>
<dbReference type="AlphaFoldDB" id="A0A5C8UW43"/>
<evidence type="ECO:0000256" key="3">
    <source>
        <dbReference type="ARBA" id="ARBA00023163"/>
    </source>
</evidence>
<feature type="domain" description="HTH tetR-type" evidence="5">
    <location>
        <begin position="27"/>
        <end position="87"/>
    </location>
</feature>
<keyword evidence="7" id="KW-1185">Reference proteome</keyword>
<gene>
    <name evidence="6" type="ORF">FVP33_00230</name>
</gene>
<evidence type="ECO:0000313" key="7">
    <source>
        <dbReference type="Proteomes" id="UP000321379"/>
    </source>
</evidence>
<comment type="caution">
    <text evidence="6">The sequence shown here is derived from an EMBL/GenBank/DDBJ whole genome shotgun (WGS) entry which is preliminary data.</text>
</comment>
<evidence type="ECO:0000256" key="1">
    <source>
        <dbReference type="ARBA" id="ARBA00023015"/>
    </source>
</evidence>
<accession>A0A5C8UW43</accession>
<dbReference type="InterPro" id="IPR041674">
    <property type="entry name" value="TetR_C_22"/>
</dbReference>